<gene>
    <name evidence="2" type="ORF">HXO56_11515</name>
</gene>
<keyword evidence="1" id="KW-1133">Transmembrane helix</keyword>
<keyword evidence="1" id="KW-0472">Membrane</keyword>
<dbReference type="EMBL" id="JABZXJ010000092">
    <property type="protein sequence ID" value="MBF1650686.1"/>
    <property type="molecule type" value="Genomic_DNA"/>
</dbReference>
<name>A0A930PJ81_9MICC</name>
<protein>
    <submittedName>
        <fullName evidence="2">Uncharacterized protein</fullName>
    </submittedName>
</protein>
<evidence type="ECO:0000313" key="2">
    <source>
        <dbReference type="EMBL" id="MBF1650686.1"/>
    </source>
</evidence>
<keyword evidence="1" id="KW-0812">Transmembrane</keyword>
<evidence type="ECO:0000313" key="3">
    <source>
        <dbReference type="Proteomes" id="UP000769484"/>
    </source>
</evidence>
<proteinExistence type="predicted"/>
<reference evidence="2" key="1">
    <citation type="submission" date="2020-04" db="EMBL/GenBank/DDBJ databases">
        <title>Deep metagenomics examines the oral microbiome during advanced dental caries in children, revealing novel taxa and co-occurrences with host molecules.</title>
        <authorList>
            <person name="Baker J.L."/>
            <person name="Morton J.T."/>
            <person name="Dinis M."/>
            <person name="Alvarez R."/>
            <person name="Tran N.C."/>
            <person name="Knight R."/>
            <person name="Edlund A."/>
        </authorList>
    </citation>
    <scope>NUCLEOTIDE SEQUENCE</scope>
    <source>
        <strain evidence="2">JCVI_47_bin.4</strain>
    </source>
</reference>
<comment type="caution">
    <text evidence="2">The sequence shown here is derived from an EMBL/GenBank/DDBJ whole genome shotgun (WGS) entry which is preliminary data.</text>
</comment>
<organism evidence="2 3">
    <name type="scientific">Rothia dentocariosa</name>
    <dbReference type="NCBI Taxonomy" id="2047"/>
    <lineage>
        <taxon>Bacteria</taxon>
        <taxon>Bacillati</taxon>
        <taxon>Actinomycetota</taxon>
        <taxon>Actinomycetes</taxon>
        <taxon>Micrococcales</taxon>
        <taxon>Micrococcaceae</taxon>
        <taxon>Rothia</taxon>
    </lineage>
</organism>
<feature type="transmembrane region" description="Helical" evidence="1">
    <location>
        <begin position="39"/>
        <end position="59"/>
    </location>
</feature>
<dbReference type="AlphaFoldDB" id="A0A930PJ81"/>
<accession>A0A930PJ81</accession>
<evidence type="ECO:0000256" key="1">
    <source>
        <dbReference type="SAM" id="Phobius"/>
    </source>
</evidence>
<sequence length="206" mass="23854">MVPPALIGLLAGLFIRNVPSLKRTMGQPVLGVKQHRPRIAYIAGYALLVVTLVLTPIFCGVMFGDLGACFIIMFVLGGPLVIPFVNHCHAFYIQQTVSGVYWRNWRWKIRYMPYESISEILLQSNGKNGYLRVRSRNIRRVRLSFDPWQFDASILFAMVLSRVEHQEWPQNLNAQQVEELVSGFGSYEKMFERIKRLCYERKLKLD</sequence>
<dbReference type="Proteomes" id="UP000769484">
    <property type="component" value="Unassembled WGS sequence"/>
</dbReference>
<feature type="transmembrane region" description="Helical" evidence="1">
    <location>
        <begin position="66"/>
        <end position="85"/>
    </location>
</feature>